<gene>
    <name evidence="2" type="ORF">HNR19_001661</name>
</gene>
<dbReference type="RefSeq" id="WP_179667493.1">
    <property type="nucleotide sequence ID" value="NZ_JACCFP010000001.1"/>
</dbReference>
<accession>A0A853C3T0</accession>
<feature type="chain" id="PRO_5039147626" description="Secreted protein" evidence="1">
    <location>
        <begin position="21"/>
        <end position="149"/>
    </location>
</feature>
<dbReference type="EMBL" id="JACCFP010000001">
    <property type="protein sequence ID" value="NYJ00963.1"/>
    <property type="molecule type" value="Genomic_DNA"/>
</dbReference>
<organism evidence="2 3">
    <name type="scientific">Nocardioides thalensis</name>
    <dbReference type="NCBI Taxonomy" id="1914755"/>
    <lineage>
        <taxon>Bacteria</taxon>
        <taxon>Bacillati</taxon>
        <taxon>Actinomycetota</taxon>
        <taxon>Actinomycetes</taxon>
        <taxon>Propionibacteriales</taxon>
        <taxon>Nocardioidaceae</taxon>
        <taxon>Nocardioides</taxon>
    </lineage>
</organism>
<sequence length="149" mass="17258">MRVITFVLGLTLATSTLVGASTASRADEVTPATESVSYKDWGRARAPDQVLRKGCNLYRFRYRVRPPAGEFWTAEIFLKRPDGVTLGHRFYNNDKPDPDPKRATRRIEVCKSSTWFGRHKLSMRVTWFDEDDDPHSGWVKPSYFRMMRP</sequence>
<feature type="signal peptide" evidence="1">
    <location>
        <begin position="1"/>
        <end position="20"/>
    </location>
</feature>
<reference evidence="2 3" key="1">
    <citation type="submission" date="2020-07" db="EMBL/GenBank/DDBJ databases">
        <title>Sequencing the genomes of 1000 actinobacteria strains.</title>
        <authorList>
            <person name="Klenk H.-P."/>
        </authorList>
    </citation>
    <scope>NUCLEOTIDE SEQUENCE [LARGE SCALE GENOMIC DNA]</scope>
    <source>
        <strain evidence="2 3">DSM 103833</strain>
    </source>
</reference>
<comment type="caution">
    <text evidence="2">The sequence shown here is derived from an EMBL/GenBank/DDBJ whole genome shotgun (WGS) entry which is preliminary data.</text>
</comment>
<evidence type="ECO:0000313" key="2">
    <source>
        <dbReference type="EMBL" id="NYJ00963.1"/>
    </source>
</evidence>
<evidence type="ECO:0000256" key="1">
    <source>
        <dbReference type="SAM" id="SignalP"/>
    </source>
</evidence>
<name>A0A853C3T0_9ACTN</name>
<dbReference type="AlphaFoldDB" id="A0A853C3T0"/>
<proteinExistence type="predicted"/>
<keyword evidence="3" id="KW-1185">Reference proteome</keyword>
<protein>
    <recommendedName>
        <fullName evidence="4">Secreted protein</fullName>
    </recommendedName>
</protein>
<evidence type="ECO:0000313" key="3">
    <source>
        <dbReference type="Proteomes" id="UP000530424"/>
    </source>
</evidence>
<keyword evidence="1" id="KW-0732">Signal</keyword>
<dbReference type="Proteomes" id="UP000530424">
    <property type="component" value="Unassembled WGS sequence"/>
</dbReference>
<evidence type="ECO:0008006" key="4">
    <source>
        <dbReference type="Google" id="ProtNLM"/>
    </source>
</evidence>